<feature type="transmembrane region" description="Helical" evidence="1">
    <location>
        <begin position="6"/>
        <end position="31"/>
    </location>
</feature>
<dbReference type="KEGG" id="pay:PAU_02693"/>
<name>C7BPK2_PHOAA</name>
<organism evidence="2 3">
    <name type="scientific">Photorhabdus asymbiotica subsp. asymbiotica (strain ATCC 43949 / 3105-77)</name>
    <name type="common">Xenorhabdus luminescens (strain 2)</name>
    <dbReference type="NCBI Taxonomy" id="553480"/>
    <lineage>
        <taxon>Bacteria</taxon>
        <taxon>Pseudomonadati</taxon>
        <taxon>Pseudomonadota</taxon>
        <taxon>Gammaproteobacteria</taxon>
        <taxon>Enterobacterales</taxon>
        <taxon>Morganellaceae</taxon>
        <taxon>Photorhabdus</taxon>
    </lineage>
</organism>
<dbReference type="AlphaFoldDB" id="C7BPK2"/>
<reference evidence="2 3" key="1">
    <citation type="journal article" date="2009" name="BMC Genomics">
        <title>Comparative genomics of the emerging human pathogen Photorhabdus asymbiotica with the insect pathogen Photorhabdus luminescens.</title>
        <authorList>
            <person name="Wilkinson P."/>
            <person name="Waterfield N.R."/>
            <person name="Crossman L."/>
            <person name="Corton C."/>
            <person name="Sanchez-Contreras M."/>
            <person name="Vlisidou I."/>
            <person name="Barron A."/>
            <person name="Bignell A."/>
            <person name="Clark L."/>
            <person name="Ormond D."/>
            <person name="Mayho M."/>
            <person name="Bason N."/>
            <person name="Smith F."/>
            <person name="Simmonds M."/>
            <person name="Churcher C."/>
            <person name="Harris D."/>
            <person name="Thompson N.R."/>
            <person name="Quail M."/>
            <person name="Parkhill J."/>
            <person name="ffrench-Constant R.H."/>
        </authorList>
    </citation>
    <scope>NUCLEOTIDE SEQUENCE [LARGE SCALE GENOMIC DNA]</scope>
    <source>
        <strain evidence="3">ATCC 43949 / 3105-77</strain>
    </source>
</reference>
<keyword evidence="1" id="KW-0472">Membrane</keyword>
<dbReference type="GO" id="GO:0016491">
    <property type="term" value="F:oxidoreductase activity"/>
    <property type="evidence" value="ECO:0007669"/>
    <property type="project" value="UniProtKB-KW"/>
</dbReference>
<dbReference type="Proteomes" id="UP000002747">
    <property type="component" value="Chromosome"/>
</dbReference>
<keyword evidence="1" id="KW-1133">Transmembrane helix</keyword>
<evidence type="ECO:0000256" key="1">
    <source>
        <dbReference type="SAM" id="Phobius"/>
    </source>
</evidence>
<sequence>MSVQLIINAAFFVLVIVVGLAAETLWMIIIFKSDSVMVSLIWRLCVDTEKLMS</sequence>
<evidence type="ECO:0000313" key="3">
    <source>
        <dbReference type="Proteomes" id="UP000002747"/>
    </source>
</evidence>
<keyword evidence="1" id="KW-0812">Transmembrane</keyword>
<evidence type="ECO:0000313" key="2">
    <source>
        <dbReference type="EMBL" id="CAQ84784.1"/>
    </source>
</evidence>
<dbReference type="EMBL" id="FM162591">
    <property type="protein sequence ID" value="CAQ84784.1"/>
    <property type="molecule type" value="Genomic_DNA"/>
</dbReference>
<accession>C7BPK2</accession>
<protein>
    <submittedName>
        <fullName evidence="2">Uncharacterized protein</fullName>
    </submittedName>
</protein>
<keyword evidence="2" id="KW-0560">Oxidoreductase</keyword>
<gene>
    <name evidence="2" type="primary">cox2</name>
    <name evidence="2" type="ordered locus">PAU_02693</name>
</gene>
<proteinExistence type="predicted"/>